<keyword evidence="8" id="KW-0560">Oxidoreductase</keyword>
<comment type="pathway">
    <text evidence="3">Amine and polyamine biosynthesis; carnitine biosynthesis.</text>
</comment>
<evidence type="ECO:0000256" key="3">
    <source>
        <dbReference type="ARBA" id="ARBA00005022"/>
    </source>
</evidence>
<protein>
    <submittedName>
        <fullName evidence="11 13">Gamma-butyrobetaine dioxygenase</fullName>
    </submittedName>
</protein>
<accession>A0A090KU25</accession>
<dbReference type="UniPathway" id="UPA00118"/>
<dbReference type="GO" id="GO:0046872">
    <property type="term" value="F:metal ion binding"/>
    <property type="evidence" value="ECO:0007669"/>
    <property type="project" value="UniProtKB-KW"/>
</dbReference>
<comment type="cofactor">
    <cofactor evidence="1">
        <name>Fe(2+)</name>
        <dbReference type="ChEBI" id="CHEBI:29033"/>
    </cofactor>
</comment>
<evidence type="ECO:0000259" key="10">
    <source>
        <dbReference type="Pfam" id="PF02668"/>
    </source>
</evidence>
<dbReference type="Gene3D" id="3.30.2020.30">
    <property type="match status" value="1"/>
</dbReference>
<dbReference type="Gene3D" id="3.60.130.10">
    <property type="entry name" value="Clavaminate synthase-like"/>
    <property type="match status" value="1"/>
</dbReference>
<dbReference type="FunFam" id="3.30.2020.30:FF:000002">
    <property type="entry name" value="Putative gamma-butyrobetaine dioxygenase"/>
    <property type="match status" value="1"/>
</dbReference>
<keyword evidence="9" id="KW-0408">Iron</keyword>
<dbReference type="InterPro" id="IPR003819">
    <property type="entry name" value="TauD/TfdA-like"/>
</dbReference>
<dbReference type="AlphaFoldDB" id="A0A090KU25"/>
<evidence type="ECO:0000256" key="1">
    <source>
        <dbReference type="ARBA" id="ARBA00001954"/>
    </source>
</evidence>
<evidence type="ECO:0000313" key="14">
    <source>
        <dbReference type="WormBase" id="SRAE_X000111400"/>
    </source>
</evidence>
<dbReference type="GO" id="GO:0005739">
    <property type="term" value="C:mitochondrion"/>
    <property type="evidence" value="ECO:0007669"/>
    <property type="project" value="TreeGrafter"/>
</dbReference>
<dbReference type="InterPro" id="IPR038492">
    <property type="entry name" value="GBBH-like_N_sf"/>
</dbReference>
<keyword evidence="7 11" id="KW-0223">Dioxygenase</keyword>
<evidence type="ECO:0000256" key="4">
    <source>
        <dbReference type="ARBA" id="ARBA00008654"/>
    </source>
</evidence>
<feature type="domain" description="TauD/TfdA-like" evidence="10">
    <location>
        <begin position="147"/>
        <end position="394"/>
    </location>
</feature>
<organism evidence="11">
    <name type="scientific">Strongyloides ratti</name>
    <name type="common">Parasitic roundworm</name>
    <dbReference type="NCBI Taxonomy" id="34506"/>
    <lineage>
        <taxon>Eukaryota</taxon>
        <taxon>Metazoa</taxon>
        <taxon>Ecdysozoa</taxon>
        <taxon>Nematoda</taxon>
        <taxon>Chromadorea</taxon>
        <taxon>Rhabditida</taxon>
        <taxon>Tylenchina</taxon>
        <taxon>Panagrolaimomorpha</taxon>
        <taxon>Strongyloidoidea</taxon>
        <taxon>Strongyloididae</taxon>
        <taxon>Strongyloides</taxon>
    </lineage>
</organism>
<dbReference type="EMBL" id="LN609396">
    <property type="protein sequence ID" value="CEF59365.1"/>
    <property type="molecule type" value="Genomic_DNA"/>
</dbReference>
<dbReference type="RefSeq" id="XP_024498576.1">
    <property type="nucleotide sequence ID" value="XM_024644362.1"/>
</dbReference>
<evidence type="ECO:0000256" key="5">
    <source>
        <dbReference type="ARBA" id="ARBA00022723"/>
    </source>
</evidence>
<dbReference type="GO" id="GO:0051213">
    <property type="term" value="F:dioxygenase activity"/>
    <property type="evidence" value="ECO:0007669"/>
    <property type="project" value="UniProtKB-KW"/>
</dbReference>
<sequence length="420" mass="49485">MLSRNCFYFNRSIKSIENISSRRLIKVNFKDEPKYGMYPYVWLRDSSHDSKTYTITPSMTARNLTMKTFDVNVVPEKLWYDKNDNSLKIIWPGNIESKYSSEWLKMRNLIDDDVKKRRRQIYLNNTETWDAEKMKNGLKKFNHFDFMEKDEILHDFLEAVCIDGIAVLKNGPKNDKDAVSKIGQRIGFIQRTHFGNVFEVSIKNDASNMAYASESELPFHTDFPSLSFPPQLQMLHMLNKSKEGGNSLFVDGFKVAEVLKNIDPESYDILTKYDIEFIEEGYDIHEIDGKKVKFDYNMMAKHRTIQLNDKKEVVKIQFGNAMRSYFYDVDNIDMVQKIYTALKKFTDICYDPNYVLKFSLENGDTVLWANTRLLHTRTAFISYPNQPRTIIGCYFEWNYLKSRIRQIRNKLKHAKSELVI</sequence>
<dbReference type="WBParaSite" id="SRAE_X000111400.1">
    <property type="protein sequence ID" value="SRAE_X000111400.1"/>
    <property type="gene ID" value="WBGene00266679"/>
</dbReference>
<evidence type="ECO:0000256" key="2">
    <source>
        <dbReference type="ARBA" id="ARBA00001961"/>
    </source>
</evidence>
<comment type="similarity">
    <text evidence="4">Belongs to the gamma-BBH/TMLD family.</text>
</comment>
<reference evidence="13" key="3">
    <citation type="submission" date="2020-12" db="UniProtKB">
        <authorList>
            <consortium name="WormBaseParasite"/>
        </authorList>
    </citation>
    <scope>IDENTIFICATION</scope>
</reference>
<dbReference type="OMA" id="MPYFEYK"/>
<comment type="cofactor">
    <cofactor evidence="2">
        <name>L-ascorbate</name>
        <dbReference type="ChEBI" id="CHEBI:38290"/>
    </cofactor>
</comment>
<keyword evidence="6" id="KW-0124">Carnitine biosynthesis</keyword>
<evidence type="ECO:0000256" key="9">
    <source>
        <dbReference type="ARBA" id="ARBA00023004"/>
    </source>
</evidence>
<dbReference type="InterPro" id="IPR050411">
    <property type="entry name" value="AlphaKG_dependent_hydroxylases"/>
</dbReference>
<reference evidence="12" key="1">
    <citation type="submission" date="2014-09" db="EMBL/GenBank/DDBJ databases">
        <authorList>
            <person name="Martin A.A."/>
        </authorList>
    </citation>
    <scope>NUCLEOTIDE SEQUENCE</scope>
    <source>
        <strain evidence="12">ED321</strain>
    </source>
</reference>
<keyword evidence="5" id="KW-0479">Metal-binding</keyword>
<evidence type="ECO:0000313" key="13">
    <source>
        <dbReference type="WBParaSite" id="SRAE_X000111400.1"/>
    </source>
</evidence>
<evidence type="ECO:0000256" key="6">
    <source>
        <dbReference type="ARBA" id="ARBA00022873"/>
    </source>
</evidence>
<dbReference type="Proteomes" id="UP000035682">
    <property type="component" value="Unplaced"/>
</dbReference>
<dbReference type="GO" id="GO:0045329">
    <property type="term" value="P:carnitine biosynthetic process"/>
    <property type="evidence" value="ECO:0007669"/>
    <property type="project" value="UniProtKB-UniPathway"/>
</dbReference>
<dbReference type="PANTHER" id="PTHR10696">
    <property type="entry name" value="GAMMA-BUTYROBETAINE HYDROXYLASE-RELATED"/>
    <property type="match status" value="1"/>
</dbReference>
<evidence type="ECO:0000256" key="7">
    <source>
        <dbReference type="ARBA" id="ARBA00022964"/>
    </source>
</evidence>
<dbReference type="InterPro" id="IPR042098">
    <property type="entry name" value="TauD-like_sf"/>
</dbReference>
<keyword evidence="12" id="KW-1185">Reference proteome</keyword>
<dbReference type="GeneID" id="36384173"/>
<evidence type="ECO:0000313" key="11">
    <source>
        <dbReference type="EMBL" id="CEF59365.1"/>
    </source>
</evidence>
<dbReference type="OrthoDB" id="406634at2759"/>
<gene>
    <name evidence="11 13 14" type="ORF">SRAE_X000111400</name>
</gene>
<dbReference type="WormBase" id="SRAE_X000111400">
    <property type="protein sequence ID" value="SRP06090"/>
    <property type="gene ID" value="WBGene00266679"/>
</dbReference>
<dbReference type="FunFam" id="3.60.130.10:FF:000001">
    <property type="entry name" value="Trimethyllysine dioxygenase, mitochondrial"/>
    <property type="match status" value="1"/>
</dbReference>
<evidence type="ECO:0000256" key="8">
    <source>
        <dbReference type="ARBA" id="ARBA00023002"/>
    </source>
</evidence>
<proteinExistence type="inferred from homology"/>
<reference evidence="11" key="2">
    <citation type="submission" date="2014-09" db="EMBL/GenBank/DDBJ databases">
        <authorList>
            <person name="Aslett A.Martin."/>
        </authorList>
    </citation>
    <scope>NUCLEOTIDE SEQUENCE</scope>
    <source>
        <strain evidence="11">ED321 Heterogonic</strain>
    </source>
</reference>
<name>A0A090KU25_STRRB</name>
<dbReference type="PANTHER" id="PTHR10696:SF33">
    <property type="entry name" value="GAMMA-BUTYROBETAINE DIOXYGENASE"/>
    <property type="match status" value="1"/>
</dbReference>
<dbReference type="CTD" id="36384173"/>
<dbReference type="SUPFAM" id="SSF51197">
    <property type="entry name" value="Clavaminate synthase-like"/>
    <property type="match status" value="1"/>
</dbReference>
<evidence type="ECO:0000313" key="12">
    <source>
        <dbReference type="Proteomes" id="UP000035682"/>
    </source>
</evidence>
<dbReference type="Pfam" id="PF02668">
    <property type="entry name" value="TauD"/>
    <property type="match status" value="1"/>
</dbReference>